<accession>A0ABV8X419</accession>
<organism evidence="3 4">
    <name type="scientific">Chungangia koreensis</name>
    <dbReference type="NCBI Taxonomy" id="752657"/>
    <lineage>
        <taxon>Bacteria</taxon>
        <taxon>Bacillati</taxon>
        <taxon>Bacillota</taxon>
        <taxon>Bacilli</taxon>
        <taxon>Lactobacillales</taxon>
        <taxon>Chungangia</taxon>
    </lineage>
</organism>
<comment type="caution">
    <text evidence="3">The sequence shown here is derived from an EMBL/GenBank/DDBJ whole genome shotgun (WGS) entry which is preliminary data.</text>
</comment>
<proteinExistence type="predicted"/>
<evidence type="ECO:0000313" key="3">
    <source>
        <dbReference type="EMBL" id="MFC4409690.1"/>
    </source>
</evidence>
<evidence type="ECO:0000259" key="2">
    <source>
        <dbReference type="Pfam" id="PF12688"/>
    </source>
</evidence>
<feature type="domain" description="Tetratrico peptide repeat group 5" evidence="2">
    <location>
        <begin position="36"/>
        <end position="153"/>
    </location>
</feature>
<evidence type="ECO:0000313" key="4">
    <source>
        <dbReference type="Proteomes" id="UP001595817"/>
    </source>
</evidence>
<dbReference type="Pfam" id="PF12688">
    <property type="entry name" value="TPR_5"/>
    <property type="match status" value="1"/>
</dbReference>
<protein>
    <submittedName>
        <fullName evidence="3">Tetratricopeptide repeat protein</fullName>
    </submittedName>
</protein>
<dbReference type="InterPro" id="IPR019734">
    <property type="entry name" value="TPR_rpt"/>
</dbReference>
<dbReference type="EMBL" id="JBHSEC010000005">
    <property type="protein sequence ID" value="MFC4409690.1"/>
    <property type="molecule type" value="Genomic_DNA"/>
</dbReference>
<dbReference type="SUPFAM" id="SSF48452">
    <property type="entry name" value="TPR-like"/>
    <property type="match status" value="1"/>
</dbReference>
<keyword evidence="1" id="KW-0802">TPR repeat</keyword>
<dbReference type="RefSeq" id="WP_378152721.1">
    <property type="nucleotide sequence ID" value="NZ_JBHSEC010000005.1"/>
</dbReference>
<name>A0ABV8X419_9LACT</name>
<dbReference type="PROSITE" id="PS50005">
    <property type="entry name" value="TPR"/>
    <property type="match status" value="1"/>
</dbReference>
<dbReference type="Gene3D" id="1.25.40.10">
    <property type="entry name" value="Tetratricopeptide repeat domain"/>
    <property type="match status" value="1"/>
</dbReference>
<sequence>MRNLQEAIRLREQGKLEESRKLLLDLVEQLPASGEVHYQCAWIHDNLGLERDAAVYYEKALVLNLSSEDAKGAFIGLGSTYRTIGEYSKSKETLLKGIEKFPENNIMKVFLSMTLYNLGEHAEAMEHLLTSLVATSHDEEVLKYKKAIGFYAPRLDETW</sequence>
<feature type="repeat" description="TPR" evidence="1">
    <location>
        <begin position="71"/>
        <end position="104"/>
    </location>
</feature>
<dbReference type="InterPro" id="IPR011990">
    <property type="entry name" value="TPR-like_helical_dom_sf"/>
</dbReference>
<reference evidence="4" key="1">
    <citation type="journal article" date="2019" name="Int. J. Syst. Evol. Microbiol.">
        <title>The Global Catalogue of Microorganisms (GCM) 10K type strain sequencing project: providing services to taxonomists for standard genome sequencing and annotation.</title>
        <authorList>
            <consortium name="The Broad Institute Genomics Platform"/>
            <consortium name="The Broad Institute Genome Sequencing Center for Infectious Disease"/>
            <person name="Wu L."/>
            <person name="Ma J."/>
        </authorList>
    </citation>
    <scope>NUCLEOTIDE SEQUENCE [LARGE SCALE GENOMIC DNA]</scope>
    <source>
        <strain evidence="4">CCUG 59778</strain>
    </source>
</reference>
<dbReference type="InterPro" id="IPR041656">
    <property type="entry name" value="TPR_5"/>
</dbReference>
<gene>
    <name evidence="3" type="ORF">ACFOZY_04480</name>
</gene>
<evidence type="ECO:0000256" key="1">
    <source>
        <dbReference type="PROSITE-ProRule" id="PRU00339"/>
    </source>
</evidence>
<dbReference type="Proteomes" id="UP001595817">
    <property type="component" value="Unassembled WGS sequence"/>
</dbReference>
<keyword evidence="4" id="KW-1185">Reference proteome</keyword>